<dbReference type="SFLD" id="SFLDS00003">
    <property type="entry name" value="Haloacid_Dehalogenase"/>
    <property type="match status" value="1"/>
</dbReference>
<dbReference type="PRINTS" id="PR00119">
    <property type="entry name" value="CATATPASE"/>
</dbReference>
<gene>
    <name evidence="13" type="ORF">HMPREF9470_00611</name>
</gene>
<dbReference type="PROSITE" id="PS00154">
    <property type="entry name" value="ATPASE_E1_E2"/>
    <property type="match status" value="1"/>
</dbReference>
<dbReference type="InterPro" id="IPR001757">
    <property type="entry name" value="P_typ_ATPase"/>
</dbReference>
<keyword evidence="4 11" id="KW-0812">Transmembrane</keyword>
<dbReference type="InterPro" id="IPR044492">
    <property type="entry name" value="P_typ_ATPase_HD_dom"/>
</dbReference>
<organism evidence="13 14">
    <name type="scientific">[Clostridium] citroniae WAL-19142</name>
    <dbReference type="NCBI Taxonomy" id="742734"/>
    <lineage>
        <taxon>Bacteria</taxon>
        <taxon>Bacillati</taxon>
        <taxon>Bacillota</taxon>
        <taxon>Clostridia</taxon>
        <taxon>Lachnospirales</taxon>
        <taxon>Lachnospiraceae</taxon>
        <taxon>Enterocloster</taxon>
    </lineage>
</organism>
<evidence type="ECO:0000313" key="14">
    <source>
        <dbReference type="Proteomes" id="UP000037392"/>
    </source>
</evidence>
<evidence type="ECO:0000256" key="1">
    <source>
        <dbReference type="ARBA" id="ARBA00004651"/>
    </source>
</evidence>
<evidence type="ECO:0000256" key="8">
    <source>
        <dbReference type="ARBA" id="ARBA00023136"/>
    </source>
</evidence>
<dbReference type="PANTHER" id="PTHR48085">
    <property type="entry name" value="CADMIUM/ZINC-TRANSPORTING ATPASE HMA2-RELATED"/>
    <property type="match status" value="1"/>
</dbReference>
<accession>A0A0J9BG69</accession>
<evidence type="ECO:0000256" key="3">
    <source>
        <dbReference type="ARBA" id="ARBA00022539"/>
    </source>
</evidence>
<dbReference type="GeneID" id="93163164"/>
<sequence>MTKKQKAMLGRILLTFIIYVPMAVADHMDMLPAGLGTWGKLAVYLIPYVLIGWDIVYKALRNIRNGQVFDENFLMTVATFGAFGIGEYSEAVAVMLFYQVGELFQSYAVNRSRQSITELMDICPEYANIEEDGQLKQVDPDDVQVGDIIVVKAGERIPLDGKVVFGDSMVDTSALTGESVPRKASVGDDVISGCVNGSGLLRVQVTKEFDDSTVAKILELVENASSKKAQVENFITRFARYYTPVVVVGAVILAVLPPLVFGQSWAEWVRRACTFLVISCPCALVISVPMSFFSGIGAASRRGVLIKGSNYLEALSEMNTIVFDKTGTLTKGEFKVTEIHAAVGTQESLLELAALAESYSDHPISRSIKEACGHALDMNRVSDTEEISGHGVKAVIDGHVVLAGNSKLMKEMKVEYTESPSIGTAVYIAMDGTFYGSIIISDTIKEEAYEAIRSLKRVGVKRTVMLTGDKKEVGEAVAARLGLDEVHAELLPDGKVAKVEELLAELKGKDKLAFVGDGINDAPVLSRADIGIAMGSMGSDAAIEAADIVLMDDDPSKIADVVRISRKTMTIVKQNIIFALGVKAIVLLMGAFGMANMWEAVFADVGVSVIAIINAMRALSL</sequence>
<dbReference type="SFLD" id="SFLDF00027">
    <property type="entry name" value="p-type_atpase"/>
    <property type="match status" value="1"/>
</dbReference>
<keyword evidence="11" id="KW-0067">ATP-binding</keyword>
<keyword evidence="6" id="KW-1278">Translocase</keyword>
<dbReference type="NCBIfam" id="TIGR01511">
    <property type="entry name" value="ATPase-IB1_Cu"/>
    <property type="match status" value="1"/>
</dbReference>
<dbReference type="EC" id="7.2.2.21" evidence="9"/>
<keyword evidence="11" id="KW-0547">Nucleotide-binding</keyword>
<dbReference type="Proteomes" id="UP000037392">
    <property type="component" value="Unassembled WGS sequence"/>
</dbReference>
<dbReference type="PRINTS" id="PR00941">
    <property type="entry name" value="CDATPASE"/>
</dbReference>
<comment type="subcellular location">
    <subcellularLocation>
        <location evidence="1">Cell membrane</location>
        <topology evidence="1">Multi-pass membrane protein</topology>
    </subcellularLocation>
</comment>
<dbReference type="RefSeq" id="WP_048929145.1">
    <property type="nucleotide sequence ID" value="NZ_KQ235875.1"/>
</dbReference>
<dbReference type="SUPFAM" id="SSF81653">
    <property type="entry name" value="Calcium ATPase, transduction domain A"/>
    <property type="match status" value="1"/>
</dbReference>
<feature type="domain" description="P-type ATPase A" evidence="12">
    <location>
        <begin position="124"/>
        <end position="222"/>
    </location>
</feature>
<keyword evidence="5 11" id="KW-0479">Metal-binding</keyword>
<evidence type="ECO:0000256" key="7">
    <source>
        <dbReference type="ARBA" id="ARBA00022989"/>
    </source>
</evidence>
<dbReference type="InterPro" id="IPR023298">
    <property type="entry name" value="ATPase_P-typ_TM_dom_sf"/>
</dbReference>
<keyword evidence="11" id="KW-1003">Cell membrane</keyword>
<keyword evidence="3" id="KW-0104">Cadmium</keyword>
<dbReference type="SFLD" id="SFLDG00002">
    <property type="entry name" value="C1.7:_P-type_atpase_like"/>
    <property type="match status" value="1"/>
</dbReference>
<dbReference type="InterPro" id="IPR023214">
    <property type="entry name" value="HAD_sf"/>
</dbReference>
<name>A0A0J9BG69_9FIRM</name>
<comment type="catalytic activity">
    <reaction evidence="10">
        <text>Cd(2+)(in) + ATP + H2O = Cd(2+)(out) + ADP + phosphate + H(+)</text>
        <dbReference type="Rhea" id="RHEA:12132"/>
        <dbReference type="ChEBI" id="CHEBI:15377"/>
        <dbReference type="ChEBI" id="CHEBI:15378"/>
        <dbReference type="ChEBI" id="CHEBI:30616"/>
        <dbReference type="ChEBI" id="CHEBI:43474"/>
        <dbReference type="ChEBI" id="CHEBI:48775"/>
        <dbReference type="ChEBI" id="CHEBI:456216"/>
        <dbReference type="EC" id="7.2.2.21"/>
    </reaction>
</comment>
<feature type="transmembrane region" description="Helical" evidence="11">
    <location>
        <begin position="268"/>
        <end position="293"/>
    </location>
</feature>
<dbReference type="FunFam" id="2.70.150.10:FF:000002">
    <property type="entry name" value="Copper-transporting ATPase 1, putative"/>
    <property type="match status" value="1"/>
</dbReference>
<dbReference type="NCBIfam" id="TIGR01525">
    <property type="entry name" value="ATPase-IB_hvy"/>
    <property type="match status" value="1"/>
</dbReference>
<dbReference type="NCBIfam" id="TIGR01512">
    <property type="entry name" value="ATPase-IB2_Cd"/>
    <property type="match status" value="1"/>
</dbReference>
<comment type="similarity">
    <text evidence="2 11">Belongs to the cation transport ATPase (P-type) (TC 3.A.3) family. Type IB subfamily.</text>
</comment>
<dbReference type="SUPFAM" id="SSF81665">
    <property type="entry name" value="Calcium ATPase, transmembrane domain M"/>
    <property type="match status" value="1"/>
</dbReference>
<dbReference type="GO" id="GO:0008551">
    <property type="term" value="F:P-type cadmium transporter activity"/>
    <property type="evidence" value="ECO:0007669"/>
    <property type="project" value="UniProtKB-EC"/>
</dbReference>
<evidence type="ECO:0000256" key="10">
    <source>
        <dbReference type="ARBA" id="ARBA00049338"/>
    </source>
</evidence>
<feature type="transmembrane region" description="Helical" evidence="11">
    <location>
        <begin position="41"/>
        <end position="60"/>
    </location>
</feature>
<evidence type="ECO:0000259" key="12">
    <source>
        <dbReference type="Pfam" id="PF00122"/>
    </source>
</evidence>
<dbReference type="InterPro" id="IPR036412">
    <property type="entry name" value="HAD-like_sf"/>
</dbReference>
<keyword evidence="7 11" id="KW-1133">Transmembrane helix</keyword>
<dbReference type="CDD" id="cd07548">
    <property type="entry name" value="P-type_ATPase-Cd_Zn_Co_like"/>
    <property type="match status" value="1"/>
</dbReference>
<dbReference type="Gene3D" id="3.40.50.1000">
    <property type="entry name" value="HAD superfamily/HAD-like"/>
    <property type="match status" value="1"/>
</dbReference>
<dbReference type="Pfam" id="PF00702">
    <property type="entry name" value="Hydrolase"/>
    <property type="match status" value="1"/>
</dbReference>
<dbReference type="SUPFAM" id="SSF56784">
    <property type="entry name" value="HAD-like"/>
    <property type="match status" value="1"/>
</dbReference>
<proteinExistence type="inferred from homology"/>
<feature type="transmembrane region" description="Helical" evidence="11">
    <location>
        <begin position="241"/>
        <end position="262"/>
    </location>
</feature>
<dbReference type="InterPro" id="IPR018303">
    <property type="entry name" value="ATPase_P-typ_P_site"/>
</dbReference>
<feature type="transmembrane region" description="Helical" evidence="11">
    <location>
        <begin position="576"/>
        <end position="595"/>
    </location>
</feature>
<dbReference type="InterPro" id="IPR008250">
    <property type="entry name" value="ATPase_P-typ_transduc_dom_A_sf"/>
</dbReference>
<dbReference type="EMBL" id="ADLK01000056">
    <property type="protein sequence ID" value="KMW11324.1"/>
    <property type="molecule type" value="Genomic_DNA"/>
</dbReference>
<reference evidence="13 14" key="1">
    <citation type="submission" date="2011-04" db="EMBL/GenBank/DDBJ databases">
        <title>The Genome Sequence of Clostridium citroniae WAL-19142.</title>
        <authorList>
            <consortium name="The Broad Institute Genome Sequencing Platform"/>
            <person name="Earl A."/>
            <person name="Ward D."/>
            <person name="Feldgarden M."/>
            <person name="Gevers D."/>
            <person name="Warren Y.A."/>
            <person name="Tyrrell K.L."/>
            <person name="Citron D.M."/>
            <person name="Goldstein E.J."/>
            <person name="Daigneault M."/>
            <person name="Allen-Vercoe E."/>
            <person name="Young S.K."/>
            <person name="Zeng Q."/>
            <person name="Gargeya S."/>
            <person name="Fitzgerald M."/>
            <person name="Haas B."/>
            <person name="Abouelleil A."/>
            <person name="Alvarado L."/>
            <person name="Arachchi H.M."/>
            <person name="Berlin A."/>
            <person name="Brown A."/>
            <person name="Chapman S.B."/>
            <person name="Chen Z."/>
            <person name="Dunbar C."/>
            <person name="Freedman E."/>
            <person name="Gearin G."/>
            <person name="Gellesch M."/>
            <person name="Goldberg J."/>
            <person name="Griggs A."/>
            <person name="Gujja S."/>
            <person name="Heilman E.R."/>
            <person name="Heiman D."/>
            <person name="Howarth C."/>
            <person name="Larson L."/>
            <person name="Lui A."/>
            <person name="MacDonald P.J."/>
            <person name="Mehta T."/>
            <person name="Montmayeur A."/>
            <person name="Murphy C."/>
            <person name="Neiman D."/>
            <person name="Pearson M."/>
            <person name="Priest M."/>
            <person name="Roberts A."/>
            <person name="Saif S."/>
            <person name="Shea T."/>
            <person name="Shenoy N."/>
            <person name="Sisk P."/>
            <person name="Stolte C."/>
            <person name="Sykes S."/>
            <person name="White J."/>
            <person name="Yandava C."/>
            <person name="Wortman J."/>
            <person name="Nusbaum C."/>
            <person name="Birren B."/>
        </authorList>
    </citation>
    <scope>NUCLEOTIDE SEQUENCE [LARGE SCALE GENOMIC DNA]</scope>
    <source>
        <strain evidence="13 14">WAL-19142</strain>
    </source>
</reference>
<evidence type="ECO:0000256" key="5">
    <source>
        <dbReference type="ARBA" id="ARBA00022723"/>
    </source>
</evidence>
<evidence type="ECO:0000256" key="6">
    <source>
        <dbReference type="ARBA" id="ARBA00022967"/>
    </source>
</evidence>
<dbReference type="InterPro" id="IPR027256">
    <property type="entry name" value="P-typ_ATPase_IB"/>
</dbReference>
<dbReference type="GO" id="GO:0005886">
    <property type="term" value="C:plasma membrane"/>
    <property type="evidence" value="ECO:0007669"/>
    <property type="project" value="UniProtKB-SubCell"/>
</dbReference>
<keyword evidence="8 11" id="KW-0472">Membrane</keyword>
<dbReference type="Gene3D" id="3.40.1110.10">
    <property type="entry name" value="Calcium-transporting ATPase, cytoplasmic domain N"/>
    <property type="match status" value="1"/>
</dbReference>
<dbReference type="GO" id="GO:0046872">
    <property type="term" value="F:metal ion binding"/>
    <property type="evidence" value="ECO:0007669"/>
    <property type="project" value="UniProtKB-KW"/>
</dbReference>
<dbReference type="InterPro" id="IPR059000">
    <property type="entry name" value="ATPase_P-type_domA"/>
</dbReference>
<evidence type="ECO:0000256" key="4">
    <source>
        <dbReference type="ARBA" id="ARBA00022692"/>
    </source>
</evidence>
<evidence type="ECO:0000313" key="13">
    <source>
        <dbReference type="EMBL" id="KMW11324.1"/>
    </source>
</evidence>
<evidence type="ECO:0000256" key="2">
    <source>
        <dbReference type="ARBA" id="ARBA00006024"/>
    </source>
</evidence>
<dbReference type="InterPro" id="IPR051014">
    <property type="entry name" value="Cation_Transport_ATPase_IB"/>
</dbReference>
<evidence type="ECO:0000256" key="9">
    <source>
        <dbReference type="ARBA" id="ARBA00039103"/>
    </source>
</evidence>
<dbReference type="GO" id="GO:0005524">
    <property type="term" value="F:ATP binding"/>
    <property type="evidence" value="ECO:0007669"/>
    <property type="project" value="UniProtKB-UniRule"/>
</dbReference>
<dbReference type="PATRIC" id="fig|742734.4.peg.651"/>
<dbReference type="PANTHER" id="PTHR48085:SF5">
    <property type="entry name" value="CADMIUM_ZINC-TRANSPORTING ATPASE HMA4-RELATED"/>
    <property type="match status" value="1"/>
</dbReference>
<dbReference type="NCBIfam" id="TIGR01494">
    <property type="entry name" value="ATPase_P-type"/>
    <property type="match status" value="1"/>
</dbReference>
<dbReference type="InterPro" id="IPR023299">
    <property type="entry name" value="ATPase_P-typ_cyto_dom_N"/>
</dbReference>
<protein>
    <recommendedName>
        <fullName evidence="9">Cd(2+)-exporting ATPase</fullName>
        <ecNumber evidence="9">7.2.2.21</ecNumber>
    </recommendedName>
</protein>
<dbReference type="Gene3D" id="2.70.150.10">
    <property type="entry name" value="Calcium-transporting ATPase, cytoplasmic transduction domain A"/>
    <property type="match status" value="1"/>
</dbReference>
<dbReference type="Pfam" id="PF00122">
    <property type="entry name" value="E1-E2_ATPase"/>
    <property type="match status" value="1"/>
</dbReference>
<evidence type="ECO:0000256" key="11">
    <source>
        <dbReference type="RuleBase" id="RU362081"/>
    </source>
</evidence>
<comment type="caution">
    <text evidence="13">The sequence shown here is derived from an EMBL/GenBank/DDBJ whole genome shotgun (WGS) entry which is preliminary data.</text>
</comment>
<dbReference type="GO" id="GO:0016887">
    <property type="term" value="F:ATP hydrolysis activity"/>
    <property type="evidence" value="ECO:0007669"/>
    <property type="project" value="InterPro"/>
</dbReference>
<dbReference type="OrthoDB" id="9813266at2"/>
<dbReference type="AlphaFoldDB" id="A0A0J9BG69"/>